<dbReference type="CDD" id="cd01647">
    <property type="entry name" value="RT_LTR"/>
    <property type="match status" value="1"/>
</dbReference>
<dbReference type="SUPFAM" id="SSF56672">
    <property type="entry name" value="DNA/RNA polymerases"/>
    <property type="match status" value="1"/>
</dbReference>
<accession>A0ABQ4WFU5</accession>
<reference evidence="3" key="2">
    <citation type="submission" date="2022-01" db="EMBL/GenBank/DDBJ databases">
        <authorList>
            <person name="Yamashiro T."/>
            <person name="Shiraishi A."/>
            <person name="Satake H."/>
            <person name="Nakayama K."/>
        </authorList>
    </citation>
    <scope>NUCLEOTIDE SEQUENCE</scope>
</reference>
<evidence type="ECO:0000313" key="4">
    <source>
        <dbReference type="Proteomes" id="UP001151760"/>
    </source>
</evidence>
<dbReference type="InterPro" id="IPR000477">
    <property type="entry name" value="RT_dom"/>
</dbReference>
<keyword evidence="3" id="KW-0808">Transferase</keyword>
<feature type="region of interest" description="Disordered" evidence="1">
    <location>
        <begin position="375"/>
        <end position="398"/>
    </location>
</feature>
<dbReference type="PANTHER" id="PTHR24559">
    <property type="entry name" value="TRANSPOSON TY3-I GAG-POL POLYPROTEIN"/>
    <property type="match status" value="1"/>
</dbReference>
<gene>
    <name evidence="3" type="ORF">Tco_0625113</name>
</gene>
<reference evidence="3" key="1">
    <citation type="journal article" date="2022" name="Int. J. Mol. Sci.">
        <title>Draft Genome of Tanacetum Coccineum: Genomic Comparison of Closely Related Tanacetum-Family Plants.</title>
        <authorList>
            <person name="Yamashiro T."/>
            <person name="Shiraishi A."/>
            <person name="Nakayama K."/>
            <person name="Satake H."/>
        </authorList>
    </citation>
    <scope>NUCLEOTIDE SEQUENCE</scope>
</reference>
<sequence>MKMSAMANTSPIVTTVTKPTTKEKTPKEADATPRVNIQDFCEEHYEDILLVIMDKIRRDKRKEVPCLGCGLRRIVHKKCRLRLFYQRSTKHGYRVALTETTPFFEKMGGKVESPSSSFPAYQKAIPAMGDIGSQGAKKYGLLSYLQRAVDGYKDLKARCLLSILHATKEVETERIKGALECMRISRFMHGVNNPELTKRLNEHVPKTMEEMMITTTCLLWEKLRAGKQEKVHTSDDKAEIESNSKRYRTVSVTIKFPSLTTSSGQKVFPRIIEAEGNWSLSPYNGIIGRPGIREIQAVPSTALRMLKFLVNGGMVTIYLRSAIGRDATYRERTDRTMFTPEEKLGHIRMETVRHDRSTTINSGTSTQYPRRVFARSTEENEPVPRACESHLSGESDEEKTAFHTSQGVYCYAKMPFGLKNAGSAYQRLVDKAFDSHVGKNIEVYIDDLVIKSHTKAEMLRDIDETFCTLRKINMKLNPKKCTFGAVEGMFLGYMISLEGIKPCPDKTEALLQLPSPRIIKEVQSLNGKLASLNRFLSKSAESLQATKAALVRATSAGSTQAKGGNDCSTLSPPMELLVRFDDNKGRFRCRSTSLRMYFQAHPIAVVTDQLIKQIISRPDVAGRLQKYSVHAGEHNITTPRMS</sequence>
<dbReference type="Pfam" id="PF00078">
    <property type="entry name" value="RVT_1"/>
    <property type="match status" value="1"/>
</dbReference>
<evidence type="ECO:0000313" key="3">
    <source>
        <dbReference type="EMBL" id="GJS51751.1"/>
    </source>
</evidence>
<dbReference type="EMBL" id="BQNB010008607">
    <property type="protein sequence ID" value="GJS51751.1"/>
    <property type="molecule type" value="Genomic_DNA"/>
</dbReference>
<keyword evidence="3" id="KW-0548">Nucleotidyltransferase</keyword>
<protein>
    <submittedName>
        <fullName evidence="3">Reverse transcriptase domain-containing protein</fullName>
    </submittedName>
</protein>
<dbReference type="PANTHER" id="PTHR24559:SF444">
    <property type="entry name" value="REVERSE TRANSCRIPTASE DOMAIN-CONTAINING PROTEIN"/>
    <property type="match status" value="1"/>
</dbReference>
<name>A0ABQ4WFU5_9ASTR</name>
<dbReference type="Proteomes" id="UP001151760">
    <property type="component" value="Unassembled WGS sequence"/>
</dbReference>
<evidence type="ECO:0000256" key="1">
    <source>
        <dbReference type="SAM" id="MobiDB-lite"/>
    </source>
</evidence>
<dbReference type="GO" id="GO:0003964">
    <property type="term" value="F:RNA-directed DNA polymerase activity"/>
    <property type="evidence" value="ECO:0007669"/>
    <property type="project" value="UniProtKB-KW"/>
</dbReference>
<keyword evidence="3" id="KW-0695">RNA-directed DNA polymerase</keyword>
<proteinExistence type="predicted"/>
<dbReference type="InterPro" id="IPR043128">
    <property type="entry name" value="Rev_trsase/Diguanyl_cyclase"/>
</dbReference>
<feature type="domain" description="Reverse transcriptase" evidence="2">
    <location>
        <begin position="396"/>
        <end position="495"/>
    </location>
</feature>
<dbReference type="InterPro" id="IPR043502">
    <property type="entry name" value="DNA/RNA_pol_sf"/>
</dbReference>
<organism evidence="3 4">
    <name type="scientific">Tanacetum coccineum</name>
    <dbReference type="NCBI Taxonomy" id="301880"/>
    <lineage>
        <taxon>Eukaryota</taxon>
        <taxon>Viridiplantae</taxon>
        <taxon>Streptophyta</taxon>
        <taxon>Embryophyta</taxon>
        <taxon>Tracheophyta</taxon>
        <taxon>Spermatophyta</taxon>
        <taxon>Magnoliopsida</taxon>
        <taxon>eudicotyledons</taxon>
        <taxon>Gunneridae</taxon>
        <taxon>Pentapetalae</taxon>
        <taxon>asterids</taxon>
        <taxon>campanulids</taxon>
        <taxon>Asterales</taxon>
        <taxon>Asteraceae</taxon>
        <taxon>Asteroideae</taxon>
        <taxon>Anthemideae</taxon>
        <taxon>Anthemidinae</taxon>
        <taxon>Tanacetum</taxon>
    </lineage>
</organism>
<keyword evidence="4" id="KW-1185">Reference proteome</keyword>
<dbReference type="InterPro" id="IPR053134">
    <property type="entry name" value="RNA-dir_DNA_polymerase"/>
</dbReference>
<feature type="compositionally biased region" description="Basic and acidic residues" evidence="1">
    <location>
        <begin position="387"/>
        <end position="398"/>
    </location>
</feature>
<evidence type="ECO:0000259" key="2">
    <source>
        <dbReference type="Pfam" id="PF00078"/>
    </source>
</evidence>
<dbReference type="Gene3D" id="3.10.10.10">
    <property type="entry name" value="HIV Type 1 Reverse Transcriptase, subunit A, domain 1"/>
    <property type="match status" value="1"/>
</dbReference>
<comment type="caution">
    <text evidence="3">The sequence shown here is derived from an EMBL/GenBank/DDBJ whole genome shotgun (WGS) entry which is preliminary data.</text>
</comment>
<dbReference type="Gene3D" id="3.30.70.270">
    <property type="match status" value="1"/>
</dbReference>